<name>A0A914MJ79_MELIC</name>
<dbReference type="Proteomes" id="UP000887563">
    <property type="component" value="Unplaced"/>
</dbReference>
<dbReference type="InterPro" id="IPR052788">
    <property type="entry name" value="RING-type_E3_ligase_ATL"/>
</dbReference>
<dbReference type="PROSITE" id="PS50089">
    <property type="entry name" value="ZF_RING_2"/>
    <property type="match status" value="1"/>
</dbReference>
<proteinExistence type="predicted"/>
<dbReference type="GO" id="GO:0008270">
    <property type="term" value="F:zinc ion binding"/>
    <property type="evidence" value="ECO:0007669"/>
    <property type="project" value="UniProtKB-KW"/>
</dbReference>
<reference evidence="7" key="1">
    <citation type="submission" date="2022-11" db="UniProtKB">
        <authorList>
            <consortium name="WormBaseParasite"/>
        </authorList>
    </citation>
    <scope>IDENTIFICATION</scope>
</reference>
<dbReference type="WBParaSite" id="Minc3s02006g27721">
    <property type="protein sequence ID" value="Minc3s02006g27721"/>
    <property type="gene ID" value="Minc3s02006g27721"/>
</dbReference>
<evidence type="ECO:0000256" key="1">
    <source>
        <dbReference type="ARBA" id="ARBA00022723"/>
    </source>
</evidence>
<dbReference type="PANTHER" id="PTHR45798:SF97">
    <property type="entry name" value="ALCOHOL-SENSITIVE RING FINGER PROTEIN 1"/>
    <property type="match status" value="1"/>
</dbReference>
<dbReference type="Gene3D" id="3.30.40.10">
    <property type="entry name" value="Zinc/RING finger domain, C3HC4 (zinc finger)"/>
    <property type="match status" value="1"/>
</dbReference>
<keyword evidence="2 4" id="KW-0863">Zinc-finger</keyword>
<keyword evidence="3" id="KW-0862">Zinc</keyword>
<evidence type="ECO:0000313" key="7">
    <source>
        <dbReference type="WBParaSite" id="Minc3s02006g27721"/>
    </source>
</evidence>
<organism evidence="6 7">
    <name type="scientific">Meloidogyne incognita</name>
    <name type="common">Southern root-knot nematode worm</name>
    <name type="synonym">Oxyuris incognita</name>
    <dbReference type="NCBI Taxonomy" id="6306"/>
    <lineage>
        <taxon>Eukaryota</taxon>
        <taxon>Metazoa</taxon>
        <taxon>Ecdysozoa</taxon>
        <taxon>Nematoda</taxon>
        <taxon>Chromadorea</taxon>
        <taxon>Rhabditida</taxon>
        <taxon>Tylenchina</taxon>
        <taxon>Tylenchomorpha</taxon>
        <taxon>Tylenchoidea</taxon>
        <taxon>Meloidogynidae</taxon>
        <taxon>Meloidogyninae</taxon>
        <taxon>Meloidogyne</taxon>
        <taxon>Meloidogyne incognita group</taxon>
    </lineage>
</organism>
<dbReference type="SMART" id="SM00184">
    <property type="entry name" value="RING"/>
    <property type="match status" value="1"/>
</dbReference>
<evidence type="ECO:0000313" key="6">
    <source>
        <dbReference type="Proteomes" id="UP000887563"/>
    </source>
</evidence>
<evidence type="ECO:0000256" key="4">
    <source>
        <dbReference type="PROSITE-ProRule" id="PRU00175"/>
    </source>
</evidence>
<accession>A0A914MJ79</accession>
<dbReference type="AlphaFoldDB" id="A0A914MJ79"/>
<sequence length="84" mass="9711">MCSICHEAYEDDDFIEMTKCGHFYHQDCIGTWFKKGNGVNYNKCPSCRQKLEIIMHPEVAKLNEKLSKVGLGFDSKDVYVSRDD</sequence>
<keyword evidence="6" id="KW-1185">Reference proteome</keyword>
<dbReference type="Pfam" id="PF13639">
    <property type="entry name" value="zf-RING_2"/>
    <property type="match status" value="1"/>
</dbReference>
<protein>
    <submittedName>
        <fullName evidence="7">RING-type domain-containing protein</fullName>
    </submittedName>
</protein>
<dbReference type="InterPro" id="IPR001841">
    <property type="entry name" value="Znf_RING"/>
</dbReference>
<evidence type="ECO:0000259" key="5">
    <source>
        <dbReference type="PROSITE" id="PS50089"/>
    </source>
</evidence>
<dbReference type="SUPFAM" id="SSF57850">
    <property type="entry name" value="RING/U-box"/>
    <property type="match status" value="1"/>
</dbReference>
<evidence type="ECO:0000256" key="2">
    <source>
        <dbReference type="ARBA" id="ARBA00022771"/>
    </source>
</evidence>
<dbReference type="PANTHER" id="PTHR45798">
    <property type="entry name" value="RING-H2 FINGER PROTEIN ATL61-RELATED-RELATED"/>
    <property type="match status" value="1"/>
</dbReference>
<dbReference type="InterPro" id="IPR013083">
    <property type="entry name" value="Znf_RING/FYVE/PHD"/>
</dbReference>
<keyword evidence="1" id="KW-0479">Metal-binding</keyword>
<feature type="domain" description="RING-type" evidence="5">
    <location>
        <begin position="2"/>
        <end position="48"/>
    </location>
</feature>
<evidence type="ECO:0000256" key="3">
    <source>
        <dbReference type="ARBA" id="ARBA00022833"/>
    </source>
</evidence>